<accession>A0A1Y5X5R8</accession>
<evidence type="ECO:0000313" key="2">
    <source>
        <dbReference type="EMBL" id="SMC66767.1"/>
    </source>
</evidence>
<evidence type="ECO:0000256" key="1">
    <source>
        <dbReference type="SAM" id="MobiDB-lite"/>
    </source>
</evidence>
<sequence length="160" mass="18286">MIRGSVVMGGFWVHAVMSDTSDPRLDGGAWREMLDDRTVRAVGALTEALETVEVARGHLYAFHQLTGSADFQLERAIELLEDAGHRALADQLSQQLLGRNVLPGRWTFQVIEDYEETYYEPFRDFERQGRQLTRGQRHVHEADLKRRRRSAGLRGHEATP</sequence>
<gene>
    <name evidence="2" type="ORF">SAMN05661093_01340</name>
</gene>
<feature type="region of interest" description="Disordered" evidence="1">
    <location>
        <begin position="131"/>
        <end position="160"/>
    </location>
</feature>
<dbReference type="EMBL" id="FWXV01000001">
    <property type="protein sequence ID" value="SMC66767.1"/>
    <property type="molecule type" value="Genomic_DNA"/>
</dbReference>
<dbReference type="Proteomes" id="UP000192674">
    <property type="component" value="Unassembled WGS sequence"/>
</dbReference>
<keyword evidence="3" id="KW-1185">Reference proteome</keyword>
<reference evidence="2 3" key="1">
    <citation type="submission" date="2017-04" db="EMBL/GenBank/DDBJ databases">
        <authorList>
            <person name="Afonso C.L."/>
            <person name="Miller P.J."/>
            <person name="Scott M.A."/>
            <person name="Spackman E."/>
            <person name="Goraichik I."/>
            <person name="Dimitrov K.M."/>
            <person name="Suarez D.L."/>
            <person name="Swayne D.E."/>
        </authorList>
    </citation>
    <scope>NUCLEOTIDE SEQUENCE [LARGE SCALE GENOMIC DNA]</scope>
    <source>
        <strain evidence="2 3">DSM 43828</strain>
    </source>
</reference>
<protein>
    <submittedName>
        <fullName evidence="2">Uncharacterized protein</fullName>
    </submittedName>
</protein>
<name>A0A1Y5X5R8_KIBAR</name>
<dbReference type="AlphaFoldDB" id="A0A1Y5X5R8"/>
<proteinExistence type="predicted"/>
<evidence type="ECO:0000313" key="3">
    <source>
        <dbReference type="Proteomes" id="UP000192674"/>
    </source>
</evidence>
<organism evidence="2 3">
    <name type="scientific">Kibdelosporangium aridum</name>
    <dbReference type="NCBI Taxonomy" id="2030"/>
    <lineage>
        <taxon>Bacteria</taxon>
        <taxon>Bacillati</taxon>
        <taxon>Actinomycetota</taxon>
        <taxon>Actinomycetes</taxon>
        <taxon>Pseudonocardiales</taxon>
        <taxon>Pseudonocardiaceae</taxon>
        <taxon>Kibdelosporangium</taxon>
    </lineage>
</organism>